<sequence length="180" mass="20077">MFKYMLNKMLLSMKKRYDYDVGYLQDILQTDAKAFLKLMAFQTMSSHTGNLPPAVLFAARLRAIIWDDCGPCTQLIVNLALEAEVNPAIVQAIVDRDLNKLPEDIALVVEFTELVLAHDPEADNLRARILALWGKKGLVAIGYSISSSRVYPALKYTLGYGKTCSRVRVNDLSLAPTRPA</sequence>
<keyword evidence="2" id="KW-1185">Reference proteome</keyword>
<reference evidence="1 2" key="2">
    <citation type="journal article" date="2022" name="Mar. Drugs">
        <title>Bioassay-Guided Fractionation Leads to the Detection of Cholic Acid Generated by the Rare Thalassomonas sp.</title>
        <authorList>
            <person name="Pheiffer F."/>
            <person name="Schneider Y.K."/>
            <person name="Hansen E.H."/>
            <person name="Andersen J.H."/>
            <person name="Isaksson J."/>
            <person name="Busche T."/>
            <person name="R C."/>
            <person name="Kalinowski J."/>
            <person name="Zyl L.V."/>
            <person name="Trindade M."/>
        </authorList>
    </citation>
    <scope>NUCLEOTIDE SEQUENCE [LARGE SCALE GENOMIC DNA]</scope>
    <source>
        <strain evidence="1 2">A5K-106</strain>
    </source>
</reference>
<accession>A0AAE9YSS6</accession>
<proteinExistence type="predicted"/>
<organism evidence="1 2">
    <name type="scientific">Thalassomonas actiniarum</name>
    <dbReference type="NCBI Taxonomy" id="485447"/>
    <lineage>
        <taxon>Bacteria</taxon>
        <taxon>Pseudomonadati</taxon>
        <taxon>Pseudomonadota</taxon>
        <taxon>Gammaproteobacteria</taxon>
        <taxon>Alteromonadales</taxon>
        <taxon>Colwelliaceae</taxon>
        <taxon>Thalassomonas</taxon>
    </lineage>
</organism>
<dbReference type="InterPro" id="IPR029032">
    <property type="entry name" value="AhpD-like"/>
</dbReference>
<dbReference type="Proteomes" id="UP000032568">
    <property type="component" value="Chromosome"/>
</dbReference>
<gene>
    <name evidence="1" type="ORF">SG35_002760</name>
</gene>
<dbReference type="KEGG" id="tact:SG35_002760"/>
<reference evidence="1 2" key="1">
    <citation type="journal article" date="2015" name="Genome Announc.">
        <title>Draft Genome Sequences of Marine Isolates of Thalassomonas viridans and Thalassomonas actiniarum.</title>
        <authorList>
            <person name="Olonade I."/>
            <person name="van Zyl L.J."/>
            <person name="Trindade M."/>
        </authorList>
    </citation>
    <scope>NUCLEOTIDE SEQUENCE [LARGE SCALE GENOMIC DNA]</scope>
    <source>
        <strain evidence="1 2">A5K-106</strain>
    </source>
</reference>
<dbReference type="AlphaFoldDB" id="A0AAE9YSS6"/>
<protein>
    <submittedName>
        <fullName evidence="1">Uncharacterized protein</fullName>
    </submittedName>
</protein>
<dbReference type="EMBL" id="CP059735">
    <property type="protein sequence ID" value="WDD99614.1"/>
    <property type="molecule type" value="Genomic_DNA"/>
</dbReference>
<dbReference type="Gene3D" id="1.20.1290.10">
    <property type="entry name" value="AhpD-like"/>
    <property type="match status" value="1"/>
</dbReference>
<evidence type="ECO:0000313" key="1">
    <source>
        <dbReference type="EMBL" id="WDD99614.1"/>
    </source>
</evidence>
<name>A0AAE9YSS6_9GAMM</name>
<evidence type="ECO:0000313" key="2">
    <source>
        <dbReference type="Proteomes" id="UP000032568"/>
    </source>
</evidence>
<dbReference type="SUPFAM" id="SSF69118">
    <property type="entry name" value="AhpD-like"/>
    <property type="match status" value="1"/>
</dbReference>